<name>A0A553HYP5_9PEZI</name>
<feature type="transmembrane region" description="Helical" evidence="3">
    <location>
        <begin position="150"/>
        <end position="170"/>
    </location>
</feature>
<keyword evidence="3" id="KW-1133">Transmembrane helix</keyword>
<dbReference type="GO" id="GO:0016020">
    <property type="term" value="C:membrane"/>
    <property type="evidence" value="ECO:0007669"/>
    <property type="project" value="UniProtKB-SubCell"/>
</dbReference>
<feature type="transmembrane region" description="Helical" evidence="3">
    <location>
        <begin position="343"/>
        <end position="365"/>
    </location>
</feature>
<feature type="transmembrane region" description="Helical" evidence="3">
    <location>
        <begin position="214"/>
        <end position="234"/>
    </location>
</feature>
<evidence type="ECO:0000256" key="1">
    <source>
        <dbReference type="ARBA" id="ARBA00004141"/>
    </source>
</evidence>
<feature type="transmembrane region" description="Helical" evidence="3">
    <location>
        <begin position="89"/>
        <end position="112"/>
    </location>
</feature>
<dbReference type="AlphaFoldDB" id="A0A553HYP5"/>
<comment type="subcellular location">
    <subcellularLocation>
        <location evidence="1">Membrane</location>
        <topology evidence="1">Multi-pass membrane protein</topology>
    </subcellularLocation>
</comment>
<evidence type="ECO:0000256" key="3">
    <source>
        <dbReference type="SAM" id="Phobius"/>
    </source>
</evidence>
<dbReference type="EMBL" id="VFLP01000031">
    <property type="protein sequence ID" value="TRX93063.1"/>
    <property type="molecule type" value="Genomic_DNA"/>
</dbReference>
<dbReference type="SUPFAM" id="SSF103473">
    <property type="entry name" value="MFS general substrate transporter"/>
    <property type="match status" value="1"/>
</dbReference>
<dbReference type="PANTHER" id="PTHR11360:SF305">
    <property type="entry name" value="MAJOR FACILITATOR SUPERFAMILY (MFS) PROFILE DOMAIN-CONTAINING PROTEIN"/>
    <property type="match status" value="1"/>
</dbReference>
<feature type="transmembrane region" description="Helical" evidence="3">
    <location>
        <begin position="283"/>
        <end position="304"/>
    </location>
</feature>
<feature type="transmembrane region" description="Helical" evidence="3">
    <location>
        <begin position="316"/>
        <end position="337"/>
    </location>
</feature>
<dbReference type="InterPro" id="IPR020846">
    <property type="entry name" value="MFS_dom"/>
</dbReference>
<dbReference type="InterPro" id="IPR036259">
    <property type="entry name" value="MFS_trans_sf"/>
</dbReference>
<comment type="caution">
    <text evidence="5">The sequence shown here is derived from an EMBL/GenBank/DDBJ whole genome shotgun (WGS) entry which is preliminary data.</text>
</comment>
<feature type="domain" description="Major facilitator superfamily (MFS) profile" evidence="4">
    <location>
        <begin position="255"/>
        <end position="524"/>
    </location>
</feature>
<dbReference type="PROSITE" id="PS50850">
    <property type="entry name" value="MFS"/>
    <property type="match status" value="1"/>
</dbReference>
<dbReference type="Pfam" id="PF07690">
    <property type="entry name" value="MFS_1"/>
    <property type="match status" value="1"/>
</dbReference>
<dbReference type="InterPro" id="IPR050327">
    <property type="entry name" value="Proton-linked_MCT"/>
</dbReference>
<keyword evidence="6" id="KW-1185">Reference proteome</keyword>
<protein>
    <recommendedName>
        <fullName evidence="4">Major facilitator superfamily (MFS) profile domain-containing protein</fullName>
    </recommendedName>
</protein>
<comment type="similarity">
    <text evidence="2">Belongs to the major facilitator superfamily. Monocarboxylate porter (TC 2.A.1.13) family.</text>
</comment>
<evidence type="ECO:0000313" key="5">
    <source>
        <dbReference type="EMBL" id="TRX93063.1"/>
    </source>
</evidence>
<sequence>MATATSTTTAIELDSQRLTALQREPIEAPRSDNSSADPVLEASRLADSDVPEGGYGWVVVASCAILSWWTVGTSYAWGVVQGALVEGGLSSPATLSFVGALGPTLLAAVATLNSRIMRMIGVRYTGILGVFLIGLAQILAGFAVKSVPGLFVTEGVLLGLGFGLTFIVASSTPAQYFSKRRGLANGVVFSGGGLGGAVISLALDPLIRKAGPAWAFRSLGLATLATGLPAAWFLKERTTIRRGGFVEWRLFKDLRFVFIFLAGAIGTFPLLVPPFFIPLFANAIGLSSTTGAGLLAGFNFASAVGRVFSGILCDKIGPLNALFLALSLAAVSMLAVWPVSTTLAPLAIFSVVSGMANGGFFSTMPTVVGNVFGSARVTVAMGMIVTSWSGGYLLGAPIAGYLLEAYGGQDAGFQAYRPAMFYAGSLALGAAGLVEIVHRRERGSRLIGYSTIVFLSRSRDRRNNSQLAAHALSLKHIQRYEFDISEKYLNSRWVDRFDLLHLTVIVNISSNYSTNTIDAPILIT</sequence>
<feature type="transmembrane region" description="Helical" evidence="3">
    <location>
        <begin position="254"/>
        <end position="277"/>
    </location>
</feature>
<organism evidence="5 6">
    <name type="scientific">Xylaria flabelliformis</name>
    <dbReference type="NCBI Taxonomy" id="2512241"/>
    <lineage>
        <taxon>Eukaryota</taxon>
        <taxon>Fungi</taxon>
        <taxon>Dikarya</taxon>
        <taxon>Ascomycota</taxon>
        <taxon>Pezizomycotina</taxon>
        <taxon>Sordariomycetes</taxon>
        <taxon>Xylariomycetidae</taxon>
        <taxon>Xylariales</taxon>
        <taxon>Xylariaceae</taxon>
        <taxon>Xylaria</taxon>
    </lineage>
</organism>
<proteinExistence type="inferred from homology"/>
<keyword evidence="3" id="KW-0472">Membrane</keyword>
<evidence type="ECO:0000256" key="2">
    <source>
        <dbReference type="ARBA" id="ARBA00006727"/>
    </source>
</evidence>
<evidence type="ECO:0000313" key="6">
    <source>
        <dbReference type="Proteomes" id="UP000319160"/>
    </source>
</evidence>
<accession>A0A553HYP5</accession>
<dbReference type="GO" id="GO:0022857">
    <property type="term" value="F:transmembrane transporter activity"/>
    <property type="evidence" value="ECO:0007669"/>
    <property type="project" value="InterPro"/>
</dbReference>
<dbReference type="PANTHER" id="PTHR11360">
    <property type="entry name" value="MONOCARBOXYLATE TRANSPORTER"/>
    <property type="match status" value="1"/>
</dbReference>
<dbReference type="OrthoDB" id="6499973at2759"/>
<dbReference type="Proteomes" id="UP000319160">
    <property type="component" value="Unassembled WGS sequence"/>
</dbReference>
<reference evidence="6" key="1">
    <citation type="submission" date="2019-06" db="EMBL/GenBank/DDBJ databases">
        <title>Draft genome sequence of the griseofulvin-producing fungus Xylaria cubensis strain G536.</title>
        <authorList>
            <person name="Mead M.E."/>
            <person name="Raja H.A."/>
            <person name="Steenwyk J.L."/>
            <person name="Knowles S.L."/>
            <person name="Oberlies N.H."/>
            <person name="Rokas A."/>
        </authorList>
    </citation>
    <scope>NUCLEOTIDE SEQUENCE [LARGE SCALE GENOMIC DNA]</scope>
    <source>
        <strain evidence="6">G536</strain>
    </source>
</reference>
<evidence type="ECO:0000259" key="4">
    <source>
        <dbReference type="PROSITE" id="PS50850"/>
    </source>
</evidence>
<feature type="transmembrane region" description="Helical" evidence="3">
    <location>
        <begin position="419"/>
        <end position="437"/>
    </location>
</feature>
<dbReference type="InterPro" id="IPR011701">
    <property type="entry name" value="MFS"/>
</dbReference>
<dbReference type="Gene3D" id="1.20.1250.20">
    <property type="entry name" value="MFS general substrate transporter like domains"/>
    <property type="match status" value="2"/>
</dbReference>
<feature type="transmembrane region" description="Helical" evidence="3">
    <location>
        <begin position="377"/>
        <end position="399"/>
    </location>
</feature>
<feature type="transmembrane region" description="Helical" evidence="3">
    <location>
        <begin position="182"/>
        <end position="202"/>
    </location>
</feature>
<gene>
    <name evidence="5" type="ORF">FHL15_005931</name>
</gene>
<feature type="transmembrane region" description="Helical" evidence="3">
    <location>
        <begin position="124"/>
        <end position="144"/>
    </location>
</feature>
<keyword evidence="3" id="KW-0812">Transmembrane</keyword>
<feature type="transmembrane region" description="Helical" evidence="3">
    <location>
        <begin position="54"/>
        <end position="77"/>
    </location>
</feature>